<accession>A0A7S1FZA1</accession>
<name>A0A7S1FZA1_9STRA</name>
<dbReference type="GO" id="GO:0004656">
    <property type="term" value="F:procollagen-proline 4-dioxygenase activity"/>
    <property type="evidence" value="ECO:0007669"/>
    <property type="project" value="TreeGrafter"/>
</dbReference>
<dbReference type="PROSITE" id="PS51471">
    <property type="entry name" value="FE2OG_OXY"/>
    <property type="match status" value="1"/>
</dbReference>
<evidence type="ECO:0000256" key="6">
    <source>
        <dbReference type="SAM" id="MobiDB-lite"/>
    </source>
</evidence>
<keyword evidence="2" id="KW-0479">Metal-binding</keyword>
<dbReference type="PANTHER" id="PTHR10869">
    <property type="entry name" value="PROLYL 4-HYDROXYLASE ALPHA SUBUNIT"/>
    <property type="match status" value="1"/>
</dbReference>
<dbReference type="InterPro" id="IPR005123">
    <property type="entry name" value="Oxoglu/Fe-dep_dioxygenase_dom"/>
</dbReference>
<keyword evidence="3" id="KW-0223">Dioxygenase</keyword>
<dbReference type="EMBL" id="HBFR01037661">
    <property type="protein sequence ID" value="CAD8900226.1"/>
    <property type="molecule type" value="Transcribed_RNA"/>
</dbReference>
<protein>
    <recommendedName>
        <fullName evidence="8">Fe2OG dioxygenase domain-containing protein</fullName>
    </recommendedName>
</protein>
<feature type="region of interest" description="Disordered" evidence="6">
    <location>
        <begin position="424"/>
        <end position="450"/>
    </location>
</feature>
<dbReference type="AlphaFoldDB" id="A0A7S1FZA1"/>
<dbReference type="PANTHER" id="PTHR10869:SF226">
    <property type="entry name" value="PROLYL 4-HYDROXYLASE ALPHA SUBUNIT DOMAIN-CONTAINING PROTEIN"/>
    <property type="match status" value="1"/>
</dbReference>
<dbReference type="GO" id="GO:0005506">
    <property type="term" value="F:iron ion binding"/>
    <property type="evidence" value="ECO:0007669"/>
    <property type="project" value="InterPro"/>
</dbReference>
<reference evidence="9" key="1">
    <citation type="submission" date="2021-01" db="EMBL/GenBank/DDBJ databases">
        <authorList>
            <person name="Corre E."/>
            <person name="Pelletier E."/>
            <person name="Niang G."/>
            <person name="Scheremetjew M."/>
            <person name="Finn R."/>
            <person name="Kale V."/>
            <person name="Holt S."/>
            <person name="Cochrane G."/>
            <person name="Meng A."/>
            <person name="Brown T."/>
            <person name="Cohen L."/>
        </authorList>
    </citation>
    <scope>NUCLEOTIDE SEQUENCE</scope>
    <source>
        <strain evidence="9">308</strain>
    </source>
</reference>
<keyword evidence="7" id="KW-0812">Transmembrane</keyword>
<dbReference type="GO" id="GO:0031418">
    <property type="term" value="F:L-ascorbic acid binding"/>
    <property type="evidence" value="ECO:0007669"/>
    <property type="project" value="InterPro"/>
</dbReference>
<dbReference type="Pfam" id="PF13640">
    <property type="entry name" value="2OG-FeII_Oxy_3"/>
    <property type="match status" value="1"/>
</dbReference>
<comment type="cofactor">
    <cofactor evidence="1">
        <name>L-ascorbate</name>
        <dbReference type="ChEBI" id="CHEBI:38290"/>
    </cofactor>
</comment>
<evidence type="ECO:0000256" key="3">
    <source>
        <dbReference type="ARBA" id="ARBA00022964"/>
    </source>
</evidence>
<gene>
    <name evidence="9" type="ORF">CHYS00102_LOCUS27443</name>
</gene>
<dbReference type="InterPro" id="IPR006620">
    <property type="entry name" value="Pro_4_hyd_alph"/>
</dbReference>
<feature type="transmembrane region" description="Helical" evidence="7">
    <location>
        <begin position="41"/>
        <end position="63"/>
    </location>
</feature>
<dbReference type="SMART" id="SM00702">
    <property type="entry name" value="P4Hc"/>
    <property type="match status" value="1"/>
</dbReference>
<keyword evidence="7" id="KW-1133">Transmembrane helix</keyword>
<evidence type="ECO:0000259" key="8">
    <source>
        <dbReference type="PROSITE" id="PS51471"/>
    </source>
</evidence>
<feature type="domain" description="Fe2OG dioxygenase" evidence="8">
    <location>
        <begin position="478"/>
        <end position="636"/>
    </location>
</feature>
<evidence type="ECO:0000256" key="4">
    <source>
        <dbReference type="ARBA" id="ARBA00023002"/>
    </source>
</evidence>
<feature type="region of interest" description="Disordered" evidence="6">
    <location>
        <begin position="1"/>
        <end position="38"/>
    </location>
</feature>
<sequence length="732" mass="81517">MARKSKPAAPKSATVDAKKKSGKKCARPTAPPTSKESQRTLSLPVLIAVATAVIFAALTVIFVNHRDHEPASLSHRTVEISVDGAAAQAQARVEARGSFVDADSSSGAMSLDLEDFGVLDQLQVMLHRNGEVSPCYEPAEGSRSLAEAIQVAREKLAGWNSNNPYPLDKQSAKVRKNFDMYQLDALLTLSLASMGGGYFTDLNTCHAIKYNSVLAYDRTEDLEMVDEDEDTFELFDSSDPPEPHQTRMEVGEKEKRQREMLRHNNAPLFNKFCDAGTARTPVLSDHSFNHAIPAYGADGSEIDTTVLPCHFHTREGLRIRSLQHLLTLAHSTIQKRECNSSVDTGGEYCAVPELHLYAVPVGRHFMFAAAYVGEVFHLDHIEQVLRAPMSLTALSLSPRIFEVHEFFNQEEADDIVQRALTETSETHRLKRSSTGRSGYNVNPTRTSDNAFDTHSHTAMTIKERCFKMLGIFEYEDEVSDGLQVLRYNISTAYVDHMDWIDDYQRSQKANMESWAIGTNRFATILLYMTDLPEAGGGETVFTEGWPIGQSVDDRISLSQSLAMVKEKGLTKLFQKDSWQEKMVAKCNSRLTFRPGRAKSVLFYSQHPNGEPDKSSQHGGCPVLEGEKWAANLWVWNGPRYGPHAPTFDTGQDENEGLDHAVTATFRNSGKNPAFKSAKLFYENTYWGDLEPGGSGHGVNTFHGHRWNVKVGEDIVKTWVIGTEGGKKRVYKL</sequence>
<evidence type="ECO:0000313" key="9">
    <source>
        <dbReference type="EMBL" id="CAD8900226.1"/>
    </source>
</evidence>
<organism evidence="9">
    <name type="scientific">Corethron hystrix</name>
    <dbReference type="NCBI Taxonomy" id="216773"/>
    <lineage>
        <taxon>Eukaryota</taxon>
        <taxon>Sar</taxon>
        <taxon>Stramenopiles</taxon>
        <taxon>Ochrophyta</taxon>
        <taxon>Bacillariophyta</taxon>
        <taxon>Coscinodiscophyceae</taxon>
        <taxon>Corethrophycidae</taxon>
        <taxon>Corethrales</taxon>
        <taxon>Corethraceae</taxon>
        <taxon>Corethron</taxon>
    </lineage>
</organism>
<feature type="compositionally biased region" description="Polar residues" evidence="6">
    <location>
        <begin position="434"/>
        <end position="450"/>
    </location>
</feature>
<keyword evidence="5" id="KW-0408">Iron</keyword>
<dbReference type="GO" id="GO:0005783">
    <property type="term" value="C:endoplasmic reticulum"/>
    <property type="evidence" value="ECO:0007669"/>
    <property type="project" value="TreeGrafter"/>
</dbReference>
<dbReference type="InterPro" id="IPR045054">
    <property type="entry name" value="P4HA-like"/>
</dbReference>
<proteinExistence type="predicted"/>
<evidence type="ECO:0000256" key="7">
    <source>
        <dbReference type="SAM" id="Phobius"/>
    </source>
</evidence>
<dbReference type="Gene3D" id="2.60.120.620">
    <property type="entry name" value="q2cbj1_9rhob like domain"/>
    <property type="match status" value="1"/>
</dbReference>
<evidence type="ECO:0000256" key="5">
    <source>
        <dbReference type="ARBA" id="ARBA00023004"/>
    </source>
</evidence>
<keyword evidence="4" id="KW-0560">Oxidoreductase</keyword>
<evidence type="ECO:0000256" key="2">
    <source>
        <dbReference type="ARBA" id="ARBA00022723"/>
    </source>
</evidence>
<keyword evidence="7" id="KW-0472">Membrane</keyword>
<dbReference type="InterPro" id="IPR044862">
    <property type="entry name" value="Pro_4_hyd_alph_FE2OG_OXY"/>
</dbReference>
<evidence type="ECO:0000256" key="1">
    <source>
        <dbReference type="ARBA" id="ARBA00001961"/>
    </source>
</evidence>